<dbReference type="AlphaFoldDB" id="A0A1D9PYA4"/>
<sequence>MPTSTETENNNLVLRALFKQIDVGGHGTINFKQLAKDIPVNGENAARYRWKRFKESIAKAPGTPTGTAETNNNDLVMSALFRQITVGKIDFKRLAKDMGVNGQNAARHRWRRLLESFAVKDRNGKGRDDRKDDGKEDKNGSDGDASSPVKVEANTKVARTKLAGSPLKYEISREESVLETPTKSGKRKIDDADLTDEEQDVKMLKMPARRLPKRSAMKVVKCEQRSSDDDTEEEGIDDQGQEEESSSGFEDIDYTRVAKGKRGLKLGKSSYDGV</sequence>
<dbReference type="VEuPathDB" id="FungiDB:sscle_03g024680"/>
<organism evidence="3 4">
    <name type="scientific">Sclerotinia sclerotiorum (strain ATCC 18683 / 1980 / Ss-1)</name>
    <name type="common">White mold</name>
    <name type="synonym">Whetzelinia sclerotiorum</name>
    <dbReference type="NCBI Taxonomy" id="665079"/>
    <lineage>
        <taxon>Eukaryota</taxon>
        <taxon>Fungi</taxon>
        <taxon>Dikarya</taxon>
        <taxon>Ascomycota</taxon>
        <taxon>Pezizomycotina</taxon>
        <taxon>Leotiomycetes</taxon>
        <taxon>Helotiales</taxon>
        <taxon>Sclerotiniaceae</taxon>
        <taxon>Sclerotinia</taxon>
    </lineage>
</organism>
<evidence type="ECO:0000256" key="1">
    <source>
        <dbReference type="SAM" id="MobiDB-lite"/>
    </source>
</evidence>
<feature type="region of interest" description="Disordered" evidence="1">
    <location>
        <begin position="121"/>
        <end position="153"/>
    </location>
</feature>
<dbReference type="Pfam" id="PF22980">
    <property type="entry name" value="Myb_DNA-bind_8"/>
    <property type="match status" value="1"/>
</dbReference>
<dbReference type="RefSeq" id="XP_001598661.1">
    <property type="nucleotide sequence ID" value="XM_001598611.1"/>
</dbReference>
<dbReference type="EMBL" id="CP017816">
    <property type="protein sequence ID" value="APA07698.1"/>
    <property type="molecule type" value="Genomic_DNA"/>
</dbReference>
<dbReference type="OMA" id="ARHRCKR"/>
<protein>
    <recommendedName>
        <fullName evidence="2">Myb-like DNA-binding domain-containing protein</fullName>
    </recommendedName>
</protein>
<feature type="region of interest" description="Disordered" evidence="1">
    <location>
        <begin position="173"/>
        <end position="254"/>
    </location>
</feature>
<feature type="domain" description="Myb-like DNA-binding" evidence="2">
    <location>
        <begin position="79"/>
        <end position="117"/>
    </location>
</feature>
<evidence type="ECO:0000313" key="4">
    <source>
        <dbReference type="Proteomes" id="UP000177798"/>
    </source>
</evidence>
<dbReference type="InterPro" id="IPR054505">
    <property type="entry name" value="Myb_DNA-bind_8"/>
</dbReference>
<feature type="compositionally biased region" description="Basic residues" evidence="1">
    <location>
        <begin position="207"/>
        <end position="216"/>
    </location>
</feature>
<reference evidence="4" key="1">
    <citation type="journal article" date="2017" name="Genome Biol. Evol.">
        <title>The complete genome sequence of the phytopathogenic fungus Sclerotinia sclerotiorum reveals insights into the genome architecture of broad host range pathogens.</title>
        <authorList>
            <person name="Derbyshire M."/>
            <person name="Denton-Giles M."/>
            <person name="Hegedus D."/>
            <person name="Seifbarghy S."/>
            <person name="Rollins J."/>
            <person name="van Kan J."/>
            <person name="Seidl M.F."/>
            <person name="Faino L."/>
            <person name="Mbengue M."/>
            <person name="Navaud O."/>
            <person name="Raffaele S."/>
            <person name="Hammond-Kosack K."/>
            <person name="Heard S."/>
            <person name="Oliver R."/>
        </authorList>
    </citation>
    <scope>NUCLEOTIDE SEQUENCE [LARGE SCALE GENOMIC DNA]</scope>
    <source>
        <strain evidence="4">ATCC 18683 / 1980 / Ss-1</strain>
    </source>
</reference>
<dbReference type="Proteomes" id="UP000177798">
    <property type="component" value="Chromosome 3"/>
</dbReference>
<gene>
    <name evidence="3" type="ORF">sscle_03g024680</name>
</gene>
<accession>A0A1D9PYA4</accession>
<proteinExistence type="predicted"/>
<feature type="compositionally biased region" description="Acidic residues" evidence="1">
    <location>
        <begin position="229"/>
        <end position="245"/>
    </location>
</feature>
<dbReference type="OrthoDB" id="3523346at2759"/>
<name>A0A1D9PYA4_SCLS1</name>
<feature type="compositionally biased region" description="Basic and acidic residues" evidence="1">
    <location>
        <begin position="121"/>
        <end position="141"/>
    </location>
</feature>
<evidence type="ECO:0000259" key="2">
    <source>
        <dbReference type="Pfam" id="PF22980"/>
    </source>
</evidence>
<dbReference type="KEGG" id="ssl:SS1G_00750"/>
<evidence type="ECO:0000313" key="3">
    <source>
        <dbReference type="EMBL" id="APA07698.1"/>
    </source>
</evidence>